<keyword evidence="3 10" id="KW-0963">Cytoplasm</keyword>
<gene>
    <name evidence="10 12" type="primary">lysS</name>
    <name evidence="11" type="ORF">ENU09_01470</name>
    <name evidence="12" type="ORF">ENU20_04970</name>
</gene>
<dbReference type="EMBL" id="DTBE01000044">
    <property type="protein sequence ID" value="HGQ59382.1"/>
    <property type="molecule type" value="Genomic_DNA"/>
</dbReference>
<dbReference type="Pfam" id="PF01921">
    <property type="entry name" value="tRNA-synt_1f"/>
    <property type="match status" value="1"/>
</dbReference>
<evidence type="ECO:0000256" key="2">
    <source>
        <dbReference type="ARBA" id="ARBA00005594"/>
    </source>
</evidence>
<proteinExistence type="inferred from homology"/>
<evidence type="ECO:0000256" key="8">
    <source>
        <dbReference type="ARBA" id="ARBA00023146"/>
    </source>
</evidence>
<accession>A0A7C4NPS7</accession>
<comment type="catalytic activity">
    <reaction evidence="9 10">
        <text>tRNA(Lys) + L-lysine + ATP = L-lysyl-tRNA(Lys) + AMP + diphosphate</text>
        <dbReference type="Rhea" id="RHEA:20792"/>
        <dbReference type="Rhea" id="RHEA-COMP:9696"/>
        <dbReference type="Rhea" id="RHEA-COMP:9697"/>
        <dbReference type="ChEBI" id="CHEBI:30616"/>
        <dbReference type="ChEBI" id="CHEBI:32551"/>
        <dbReference type="ChEBI" id="CHEBI:33019"/>
        <dbReference type="ChEBI" id="CHEBI:78442"/>
        <dbReference type="ChEBI" id="CHEBI:78529"/>
        <dbReference type="ChEBI" id="CHEBI:456215"/>
        <dbReference type="EC" id="6.1.1.6"/>
    </reaction>
</comment>
<dbReference type="InterPro" id="IPR020751">
    <property type="entry name" value="aa-tRNA-synth_I_codon-bd_sub2"/>
</dbReference>
<dbReference type="InterPro" id="IPR002904">
    <property type="entry name" value="Lys-tRNA-ligase"/>
</dbReference>
<keyword evidence="7 10" id="KW-0648">Protein biosynthesis</keyword>
<dbReference type="Gene3D" id="1.10.10.770">
    <property type="match status" value="1"/>
</dbReference>
<evidence type="ECO:0000313" key="11">
    <source>
        <dbReference type="EMBL" id="HGQ59382.1"/>
    </source>
</evidence>
<sequence length="541" mass="63366">MFKHWIDDLADKLYEEFVKKRKDVYVLNGGLSVRGIQHIGRLRGEVVLNDVLKKILRKRGLRVKQYLTIYTQDEWSGKETQLKIFSSEVEGLKYIGWPLARVPDPLSCHRNWVEHFWSDFGPFVKEYFTDGDIEFITTSELYEGGLKEFVRLSIERRNEIRLVLNKYRGEKKIEENWIPFNPICKGCGRINSTIAIGIENGKVRYSCGYCGYQGEAGFNEGKLGWAVEWVGVWWVLNVDFEPYGKDHATPGGSRDRCNELARSVFNIEPPIGVAYEWVSFRERGVEKDMTSSGFIGITPKDWIEVAHPHVLRYILLKTPLMKKIVIDLVEIPKYYDDYYRAERVYYGLEKIADPQEEVLMKRSYELSYPRGEPPPKQPLQIPYSHLAILTQVIPRDLWFTEGVKRLRSTGMIREELDEYSMKRLFETMEKSYNWVLKYAPDQMRVEIKSDIDEKLLSSIPSNYVSYLIRIRRELSEIDVWNEENVKNALIKATDGLSDQERRKLYEYFYMIITGKSYGPRAAPLLALMGRERVMSILDKIR</sequence>
<dbReference type="Gene3D" id="1.10.10.350">
    <property type="match status" value="1"/>
</dbReference>
<dbReference type="NCBIfam" id="TIGR00467">
    <property type="entry name" value="lysS_arch"/>
    <property type="match status" value="1"/>
</dbReference>
<dbReference type="GO" id="GO:0004824">
    <property type="term" value="F:lysine-tRNA ligase activity"/>
    <property type="evidence" value="ECO:0007669"/>
    <property type="project" value="UniProtKB-UniRule"/>
</dbReference>
<evidence type="ECO:0000256" key="4">
    <source>
        <dbReference type="ARBA" id="ARBA00022598"/>
    </source>
</evidence>
<dbReference type="SUPFAM" id="SSF48163">
    <property type="entry name" value="An anticodon-binding domain of class I aminoacyl-tRNA synthetases"/>
    <property type="match status" value="1"/>
</dbReference>
<dbReference type="GO" id="GO:0006430">
    <property type="term" value="P:lysyl-tRNA aminoacylation"/>
    <property type="evidence" value="ECO:0007669"/>
    <property type="project" value="UniProtKB-UniRule"/>
</dbReference>
<dbReference type="InterPro" id="IPR014729">
    <property type="entry name" value="Rossmann-like_a/b/a_fold"/>
</dbReference>
<evidence type="ECO:0000256" key="9">
    <source>
        <dbReference type="ARBA" id="ARBA00048573"/>
    </source>
</evidence>
<dbReference type="GO" id="GO:0000049">
    <property type="term" value="F:tRNA binding"/>
    <property type="evidence" value="ECO:0007669"/>
    <property type="project" value="InterPro"/>
</dbReference>
<keyword evidence="6 10" id="KW-0067">ATP-binding</keyword>
<dbReference type="PANTHER" id="PTHR37940:SF1">
    <property type="entry name" value="LYSINE--TRNA LIGASE"/>
    <property type="match status" value="1"/>
</dbReference>
<keyword evidence="4 10" id="KW-0436">Ligase</keyword>
<dbReference type="EMBL" id="DTBP01000043">
    <property type="protein sequence ID" value="HGQ74408.1"/>
    <property type="molecule type" value="Genomic_DNA"/>
</dbReference>
<dbReference type="PANTHER" id="PTHR37940">
    <property type="entry name" value="LYSINE--TRNA LIGASE"/>
    <property type="match status" value="1"/>
</dbReference>
<dbReference type="EC" id="6.1.1.6" evidence="10"/>
<organism evidence="12">
    <name type="scientific">Staphylothermus marinus</name>
    <dbReference type="NCBI Taxonomy" id="2280"/>
    <lineage>
        <taxon>Archaea</taxon>
        <taxon>Thermoproteota</taxon>
        <taxon>Thermoprotei</taxon>
        <taxon>Desulfurococcales</taxon>
        <taxon>Desulfurococcaceae</taxon>
        <taxon>Staphylothermus</taxon>
    </lineage>
</organism>
<dbReference type="SUPFAM" id="SSF52374">
    <property type="entry name" value="Nucleotidylyl transferase"/>
    <property type="match status" value="1"/>
</dbReference>
<comment type="subcellular location">
    <subcellularLocation>
        <location evidence="1 10">Cytoplasm</location>
    </subcellularLocation>
</comment>
<evidence type="ECO:0000256" key="3">
    <source>
        <dbReference type="ARBA" id="ARBA00022490"/>
    </source>
</evidence>
<protein>
    <recommendedName>
        <fullName evidence="10">Lysine--tRNA ligase</fullName>
        <ecNumber evidence="10">6.1.1.6</ecNumber>
    </recommendedName>
    <alternativeName>
        <fullName evidence="10">Lysyl-tRNA synthetase</fullName>
        <shortName evidence="10">LysRS</shortName>
    </alternativeName>
</protein>
<comment type="caution">
    <text evidence="12">The sequence shown here is derived from an EMBL/GenBank/DDBJ whole genome shotgun (WGS) entry which is preliminary data.</text>
</comment>
<evidence type="ECO:0000313" key="12">
    <source>
        <dbReference type="EMBL" id="HGQ74408.1"/>
    </source>
</evidence>
<dbReference type="Gene3D" id="3.40.50.620">
    <property type="entry name" value="HUPs"/>
    <property type="match status" value="1"/>
</dbReference>
<comment type="caution">
    <text evidence="10">Lacks conserved residue(s) required for the propagation of feature annotation.</text>
</comment>
<evidence type="ECO:0000256" key="7">
    <source>
        <dbReference type="ARBA" id="ARBA00022917"/>
    </source>
</evidence>
<keyword evidence="5 10" id="KW-0547">Nucleotide-binding</keyword>
<evidence type="ECO:0000256" key="5">
    <source>
        <dbReference type="ARBA" id="ARBA00022741"/>
    </source>
</evidence>
<evidence type="ECO:0000256" key="6">
    <source>
        <dbReference type="ARBA" id="ARBA00022840"/>
    </source>
</evidence>
<evidence type="ECO:0000256" key="1">
    <source>
        <dbReference type="ARBA" id="ARBA00004496"/>
    </source>
</evidence>
<dbReference type="HAMAP" id="MF_00177">
    <property type="entry name" value="Lys_tRNA_synth_class1"/>
    <property type="match status" value="1"/>
</dbReference>
<keyword evidence="8 10" id="KW-0030">Aminoacyl-tRNA synthetase</keyword>
<dbReference type="AlphaFoldDB" id="A0A7C4NPS7"/>
<dbReference type="InterPro" id="IPR008925">
    <property type="entry name" value="aa_tRNA-synth_I_cd-bd_sf"/>
</dbReference>
<evidence type="ECO:0000256" key="10">
    <source>
        <dbReference type="HAMAP-Rule" id="MF_00177"/>
    </source>
</evidence>
<dbReference type="GO" id="GO:0005737">
    <property type="term" value="C:cytoplasm"/>
    <property type="evidence" value="ECO:0007669"/>
    <property type="project" value="UniProtKB-SubCell"/>
</dbReference>
<name>A0A7C4NPS7_STAMA</name>
<comment type="similarity">
    <text evidence="2 10">Belongs to the class-I aminoacyl-tRNA synthetase family.</text>
</comment>
<dbReference type="GO" id="GO:0005524">
    <property type="term" value="F:ATP binding"/>
    <property type="evidence" value="ECO:0007669"/>
    <property type="project" value="UniProtKB-UniRule"/>
</dbReference>
<reference evidence="12" key="1">
    <citation type="journal article" date="2020" name="mSystems">
        <title>Genome- and Community-Level Interaction Insights into Carbon Utilization and Element Cycling Functions of Hydrothermarchaeota in Hydrothermal Sediment.</title>
        <authorList>
            <person name="Zhou Z."/>
            <person name="Liu Y."/>
            <person name="Xu W."/>
            <person name="Pan J."/>
            <person name="Luo Z.H."/>
            <person name="Li M."/>
        </authorList>
    </citation>
    <scope>NUCLEOTIDE SEQUENCE [LARGE SCALE GENOMIC DNA]</scope>
    <source>
        <strain evidence="11">SpSt-638</strain>
        <strain evidence="12">SpSt-648</strain>
    </source>
</reference>